<feature type="compositionally biased region" description="Polar residues" evidence="7">
    <location>
        <begin position="174"/>
        <end position="187"/>
    </location>
</feature>
<dbReference type="OrthoDB" id="206335at2759"/>
<dbReference type="EnsemblFungi" id="PTTG_07589-t43_1">
    <property type="protein sequence ID" value="PTTG_07589-t43_1-p1"/>
    <property type="gene ID" value="PTTG_07589"/>
</dbReference>
<reference evidence="9" key="1">
    <citation type="submission" date="2009-11" db="EMBL/GenBank/DDBJ databases">
        <authorList>
            <consortium name="The Broad Institute Genome Sequencing Platform"/>
            <person name="Ward D."/>
            <person name="Feldgarden M."/>
            <person name="Earl A."/>
            <person name="Young S.K."/>
            <person name="Zeng Q."/>
            <person name="Koehrsen M."/>
            <person name="Alvarado L."/>
            <person name="Berlin A."/>
            <person name="Bochicchio J."/>
            <person name="Borenstein D."/>
            <person name="Chapman S.B."/>
            <person name="Chen Z."/>
            <person name="Engels R."/>
            <person name="Freedman E."/>
            <person name="Gellesch M."/>
            <person name="Goldberg J."/>
            <person name="Griggs A."/>
            <person name="Gujja S."/>
            <person name="Heilman E."/>
            <person name="Heiman D."/>
            <person name="Hepburn T."/>
            <person name="Howarth C."/>
            <person name="Jen D."/>
            <person name="Larson L."/>
            <person name="Lewis B."/>
            <person name="Mehta T."/>
            <person name="Park D."/>
            <person name="Pearson M."/>
            <person name="Roberts A."/>
            <person name="Saif S."/>
            <person name="Shea T."/>
            <person name="Shenoy N."/>
            <person name="Sisk P."/>
            <person name="Stolte C."/>
            <person name="Sykes S."/>
            <person name="Thomson T."/>
            <person name="Walk T."/>
            <person name="White J."/>
            <person name="Yandava C."/>
            <person name="Izard J."/>
            <person name="Baranova O.V."/>
            <person name="Blanton J.M."/>
            <person name="Tanner A.C."/>
            <person name="Dewhirst F.E."/>
            <person name="Haas B."/>
            <person name="Nusbaum C."/>
            <person name="Birren B."/>
        </authorList>
    </citation>
    <scope>NUCLEOTIDE SEQUENCE [LARGE SCALE GENOMIC DNA]</scope>
    <source>
        <strain evidence="9">1-1 BBBD Race 1</strain>
    </source>
</reference>
<evidence type="ECO:0000313" key="11">
    <source>
        <dbReference type="Proteomes" id="UP000005240"/>
    </source>
</evidence>
<organism evidence="9">
    <name type="scientific">Puccinia triticina (isolate 1-1 / race 1 (BBBD))</name>
    <name type="common">Brown leaf rust fungus</name>
    <dbReference type="NCBI Taxonomy" id="630390"/>
    <lineage>
        <taxon>Eukaryota</taxon>
        <taxon>Fungi</taxon>
        <taxon>Dikarya</taxon>
        <taxon>Basidiomycota</taxon>
        <taxon>Pucciniomycotina</taxon>
        <taxon>Pucciniomycetes</taxon>
        <taxon>Pucciniales</taxon>
        <taxon>Pucciniaceae</taxon>
        <taxon>Puccinia</taxon>
    </lineage>
</organism>
<dbReference type="PANTHER" id="PTHR12801">
    <property type="entry name" value="RNA EXONUCLEASE REXO1 / RECO3 FAMILY MEMBER-RELATED"/>
    <property type="match status" value="1"/>
</dbReference>
<feature type="domain" description="Exonuclease" evidence="8">
    <location>
        <begin position="425"/>
        <end position="587"/>
    </location>
</feature>
<feature type="compositionally biased region" description="Basic and acidic residues" evidence="7">
    <location>
        <begin position="105"/>
        <end position="119"/>
    </location>
</feature>
<dbReference type="SUPFAM" id="SSF53098">
    <property type="entry name" value="Ribonuclease H-like"/>
    <property type="match status" value="1"/>
</dbReference>
<evidence type="ECO:0000256" key="3">
    <source>
        <dbReference type="ARBA" id="ARBA00022722"/>
    </source>
</evidence>
<dbReference type="InterPro" id="IPR012337">
    <property type="entry name" value="RNaseH-like_sf"/>
</dbReference>
<dbReference type="VEuPathDB" id="FungiDB:PTTG_07589"/>
<dbReference type="InterPro" id="IPR047021">
    <property type="entry name" value="REXO1/3/4-like"/>
</dbReference>
<dbReference type="GO" id="GO:0003676">
    <property type="term" value="F:nucleic acid binding"/>
    <property type="evidence" value="ECO:0007669"/>
    <property type="project" value="InterPro"/>
</dbReference>
<evidence type="ECO:0000256" key="7">
    <source>
        <dbReference type="SAM" id="MobiDB-lite"/>
    </source>
</evidence>
<reference evidence="10" key="4">
    <citation type="submission" date="2025-05" db="UniProtKB">
        <authorList>
            <consortium name="EnsemblFungi"/>
        </authorList>
    </citation>
    <scope>IDENTIFICATION</scope>
    <source>
        <strain evidence="10">isolate 1-1 / race 1 (BBBD)</strain>
    </source>
</reference>
<evidence type="ECO:0000256" key="2">
    <source>
        <dbReference type="ARBA" id="ARBA00006357"/>
    </source>
</evidence>
<dbReference type="Pfam" id="PF00929">
    <property type="entry name" value="RNase_T"/>
    <property type="match status" value="1"/>
</dbReference>
<feature type="region of interest" description="Disordered" evidence="7">
    <location>
        <begin position="793"/>
        <end position="833"/>
    </location>
</feature>
<dbReference type="GO" id="GO:0005634">
    <property type="term" value="C:nucleus"/>
    <property type="evidence" value="ECO:0007669"/>
    <property type="project" value="UniProtKB-SubCell"/>
</dbReference>
<gene>
    <name evidence="9" type="ORF">PTTG_07589</name>
</gene>
<dbReference type="FunFam" id="3.30.420.10:FF:000019">
    <property type="entry name" value="RNA exonuclease NEF-sp"/>
    <property type="match status" value="1"/>
</dbReference>
<evidence type="ECO:0000259" key="8">
    <source>
        <dbReference type="SMART" id="SM00479"/>
    </source>
</evidence>
<dbReference type="InterPro" id="IPR034922">
    <property type="entry name" value="REX1-like_exo"/>
</dbReference>
<feature type="compositionally biased region" description="Basic and acidic residues" evidence="7">
    <location>
        <begin position="128"/>
        <end position="137"/>
    </location>
</feature>
<keyword evidence="5" id="KW-0269">Exonuclease</keyword>
<keyword evidence="3" id="KW-0540">Nuclease</keyword>
<feature type="region of interest" description="Disordered" evidence="7">
    <location>
        <begin position="73"/>
        <end position="149"/>
    </location>
</feature>
<keyword evidence="6" id="KW-0539">Nucleus</keyword>
<evidence type="ECO:0000256" key="4">
    <source>
        <dbReference type="ARBA" id="ARBA00022801"/>
    </source>
</evidence>
<feature type="compositionally biased region" description="Acidic residues" evidence="7">
    <location>
        <begin position="696"/>
        <end position="710"/>
    </location>
</feature>
<dbReference type="GO" id="GO:0004527">
    <property type="term" value="F:exonuclease activity"/>
    <property type="evidence" value="ECO:0007669"/>
    <property type="project" value="UniProtKB-KW"/>
</dbReference>
<name>A0A180GCM2_PUCT1</name>
<evidence type="ECO:0000313" key="10">
    <source>
        <dbReference type="EnsemblFungi" id="PTTG_07589-t43_1-p1"/>
    </source>
</evidence>
<reference evidence="10 11" key="3">
    <citation type="journal article" date="2017" name="G3 (Bethesda)">
        <title>Comparative analysis highlights variable genome content of wheat rusts and divergence of the mating loci.</title>
        <authorList>
            <person name="Cuomo C.A."/>
            <person name="Bakkeren G."/>
            <person name="Khalil H.B."/>
            <person name="Panwar V."/>
            <person name="Joly D."/>
            <person name="Linning R."/>
            <person name="Sakthikumar S."/>
            <person name="Song X."/>
            <person name="Adiconis X."/>
            <person name="Fan L."/>
            <person name="Goldberg J.M."/>
            <person name="Levin J.Z."/>
            <person name="Young S."/>
            <person name="Zeng Q."/>
            <person name="Anikster Y."/>
            <person name="Bruce M."/>
            <person name="Wang M."/>
            <person name="Yin C."/>
            <person name="McCallum B."/>
            <person name="Szabo L.J."/>
            <person name="Hulbert S."/>
            <person name="Chen X."/>
            <person name="Fellers J.P."/>
        </authorList>
    </citation>
    <scope>NUCLEOTIDE SEQUENCE</scope>
    <source>
        <strain evidence="11">Isolate 1-1 / race 1 (BBBD)</strain>
        <strain evidence="10">isolate 1-1 / race 1 (BBBD)</strain>
    </source>
</reference>
<proteinExistence type="inferred from homology"/>
<sequence length="852" mass="95798">MWGSSCGPAAPLDLEFPNFEETSLHPTNYHHLYYKKRSNLASDFRNKGLEKQQQKNLIAERFPHLIDSSSMALDSSLNTSTSHRKHHRSTSEADKNRSRNSSPKPESHSSKKVKLKSDQNIDLPIPKKTHEAPKESDSDSSSDSDTEKQIMQDINPAENDSESGWTTVRNQKKISQTHLPENESPLTKSKLKKQEKLRQKTLVNPAEFHFDTRGFRHGRMIQLKDVRDLVLSIMADERNQEWMLVKNKSSVKKMVVLMIPGITNELLGIPKPSSPSIMPFPLASNKSQLPILQSLFSHACPTKAGGDRLRMFSCFNVFLTCPLSAMAKVKRDEERKKSSRDAVSMDPTTYLLSTEQMVEQDYPSLHYQPPISTLDRRQARAKQPLAVHSNPSTPRPPFEAWLTHPEPGFVQTPLYPDSSLGRPLKILGVDCEMCVTASGSELTRVTIVDSNEQLVYDQLVLPDLPITDYLTRFSGITEERLKGITTRLIDVQKKLAELIDFNTVLVGHSLDCDLKALKIAHPWVIDTSVIYQHPRGLPMKPSLKWLASKWLGREIQSNGLPNGGHDSEEDARTAVQLLKKKMEKGLGFGEFTSDTESIFERMARGNLPKRSALVDFGTPSSSSNSSGDGQKVHNLVVKNNWKDVDSFTFASDSEVADGIISALHDHDFVFGRFMELSHSLGWSQPQGAKKEAQENGNEDTVQDEEDSEDGDEKKEERHKKVCDSLDQTISKLNERLPRGTSFIIINGHSDPRTMAQLNGKKNRFERSLKKQTTLNNHYHHQNNLSSVSSTLVNLAQPPLNGGNKDSQTDERSGDVAQDKTSAEEDKWTSQDERDLADAVEKCKIGMSFYRIK</sequence>
<dbReference type="InterPro" id="IPR036397">
    <property type="entry name" value="RNaseH_sf"/>
</dbReference>
<dbReference type="InterPro" id="IPR013520">
    <property type="entry name" value="Ribonucl_H"/>
</dbReference>
<comment type="similarity">
    <text evidence="2">Belongs to the REXO1/REXO3 family.</text>
</comment>
<evidence type="ECO:0000256" key="5">
    <source>
        <dbReference type="ARBA" id="ARBA00022839"/>
    </source>
</evidence>
<accession>A0A180GCM2</accession>
<reference evidence="9" key="2">
    <citation type="submission" date="2016-05" db="EMBL/GenBank/DDBJ databases">
        <title>Comparative analysis highlights variable genome content of wheat rusts and divergence of the mating loci.</title>
        <authorList>
            <person name="Cuomo C.A."/>
            <person name="Bakkeren G."/>
            <person name="Szabo L."/>
            <person name="Khalil H."/>
            <person name="Joly D."/>
            <person name="Goldberg J."/>
            <person name="Young S."/>
            <person name="Zeng Q."/>
            <person name="Fellers J."/>
        </authorList>
    </citation>
    <scope>NUCLEOTIDE SEQUENCE [LARGE SCALE GENOMIC DNA]</scope>
    <source>
        <strain evidence="9">1-1 BBBD Race 1</strain>
    </source>
</reference>
<feature type="region of interest" description="Disordered" evidence="7">
    <location>
        <begin position="174"/>
        <end position="198"/>
    </location>
</feature>
<dbReference type="EMBL" id="ADAS02000101">
    <property type="protein sequence ID" value="OAV90410.1"/>
    <property type="molecule type" value="Genomic_DNA"/>
</dbReference>
<dbReference type="CDD" id="cd06145">
    <property type="entry name" value="REX1_like"/>
    <property type="match status" value="1"/>
</dbReference>
<evidence type="ECO:0000256" key="1">
    <source>
        <dbReference type="ARBA" id="ARBA00004123"/>
    </source>
</evidence>
<feature type="compositionally biased region" description="Basic and acidic residues" evidence="7">
    <location>
        <begin position="806"/>
        <end position="833"/>
    </location>
</feature>
<keyword evidence="4" id="KW-0378">Hydrolase</keyword>
<evidence type="ECO:0000256" key="6">
    <source>
        <dbReference type="ARBA" id="ARBA00023242"/>
    </source>
</evidence>
<feature type="region of interest" description="Disordered" evidence="7">
    <location>
        <begin position="684"/>
        <end position="721"/>
    </location>
</feature>
<keyword evidence="11" id="KW-1185">Reference proteome</keyword>
<dbReference type="Gene3D" id="3.30.420.10">
    <property type="entry name" value="Ribonuclease H-like superfamily/Ribonuclease H"/>
    <property type="match status" value="1"/>
</dbReference>
<evidence type="ECO:0000313" key="9">
    <source>
        <dbReference type="EMBL" id="OAV90410.1"/>
    </source>
</evidence>
<dbReference type="PANTHER" id="PTHR12801:SF115">
    <property type="entry name" value="FI18136P1-RELATED"/>
    <property type="match status" value="1"/>
</dbReference>
<comment type="subcellular location">
    <subcellularLocation>
        <location evidence="1">Nucleus</location>
    </subcellularLocation>
</comment>
<protein>
    <submittedName>
        <fullName evidence="10">Exonuclease domain-containing protein</fullName>
    </submittedName>
</protein>
<dbReference type="STRING" id="630390.A0A180GCM2"/>
<dbReference type="AlphaFoldDB" id="A0A180GCM2"/>
<dbReference type="SMART" id="SM00479">
    <property type="entry name" value="EXOIII"/>
    <property type="match status" value="1"/>
</dbReference>
<dbReference type="Proteomes" id="UP000005240">
    <property type="component" value="Unassembled WGS sequence"/>
</dbReference>